<evidence type="ECO:0000313" key="2">
    <source>
        <dbReference type="EMBL" id="JAD25847.1"/>
    </source>
</evidence>
<accession>A0A0A8YTE4</accession>
<protein>
    <submittedName>
        <fullName evidence="2">Uncharacterized protein</fullName>
    </submittedName>
</protein>
<dbReference type="AlphaFoldDB" id="A0A0A8YTE4"/>
<name>A0A0A8YTE4_ARUDO</name>
<reference evidence="2" key="2">
    <citation type="journal article" date="2015" name="Data Brief">
        <title>Shoot transcriptome of the giant reed, Arundo donax.</title>
        <authorList>
            <person name="Barrero R.A."/>
            <person name="Guerrero F.D."/>
            <person name="Moolhuijzen P."/>
            <person name="Goolsby J.A."/>
            <person name="Tidwell J."/>
            <person name="Bellgard S.E."/>
            <person name="Bellgard M.I."/>
        </authorList>
    </citation>
    <scope>NUCLEOTIDE SEQUENCE</scope>
    <source>
        <tissue evidence="2">Shoot tissue taken approximately 20 cm above the soil surface</tissue>
    </source>
</reference>
<sequence>MHTSSSAKKEGSGSSPALQSCSDVHSKNSLDERYGIGDTVTFTL</sequence>
<dbReference type="EMBL" id="GBRH01272048">
    <property type="protein sequence ID" value="JAD25847.1"/>
    <property type="molecule type" value="Transcribed_RNA"/>
</dbReference>
<proteinExistence type="predicted"/>
<reference evidence="2" key="1">
    <citation type="submission" date="2014-09" db="EMBL/GenBank/DDBJ databases">
        <authorList>
            <person name="Magalhaes I.L.F."/>
            <person name="Oliveira U."/>
            <person name="Santos F.R."/>
            <person name="Vidigal T.H.D.A."/>
            <person name="Brescovit A.D."/>
            <person name="Santos A.J."/>
        </authorList>
    </citation>
    <scope>NUCLEOTIDE SEQUENCE</scope>
    <source>
        <tissue evidence="2">Shoot tissue taken approximately 20 cm above the soil surface</tissue>
    </source>
</reference>
<evidence type="ECO:0000256" key="1">
    <source>
        <dbReference type="SAM" id="MobiDB-lite"/>
    </source>
</evidence>
<organism evidence="2">
    <name type="scientific">Arundo donax</name>
    <name type="common">Giant reed</name>
    <name type="synonym">Donax arundinaceus</name>
    <dbReference type="NCBI Taxonomy" id="35708"/>
    <lineage>
        <taxon>Eukaryota</taxon>
        <taxon>Viridiplantae</taxon>
        <taxon>Streptophyta</taxon>
        <taxon>Embryophyta</taxon>
        <taxon>Tracheophyta</taxon>
        <taxon>Spermatophyta</taxon>
        <taxon>Magnoliopsida</taxon>
        <taxon>Liliopsida</taxon>
        <taxon>Poales</taxon>
        <taxon>Poaceae</taxon>
        <taxon>PACMAD clade</taxon>
        <taxon>Arundinoideae</taxon>
        <taxon>Arundineae</taxon>
        <taxon>Arundo</taxon>
    </lineage>
</organism>
<feature type="region of interest" description="Disordered" evidence="1">
    <location>
        <begin position="1"/>
        <end position="30"/>
    </location>
</feature>